<dbReference type="SUPFAM" id="SSF102114">
    <property type="entry name" value="Radical SAM enzymes"/>
    <property type="match status" value="1"/>
</dbReference>
<feature type="binding site" evidence="14">
    <location>
        <position position="145"/>
    </location>
    <ligand>
        <name>[4Fe-4S] cluster</name>
        <dbReference type="ChEBI" id="CHEBI:49883"/>
        <note>4Fe-4S-S-AdoMet</note>
    </ligand>
</feature>
<dbReference type="AlphaFoldDB" id="A0A9W6IPR6"/>
<evidence type="ECO:0000256" key="12">
    <source>
        <dbReference type="ARBA" id="ARBA00023014"/>
    </source>
</evidence>
<comment type="caution">
    <text evidence="17">The sequence shown here is derived from an EMBL/GenBank/DDBJ whole genome shotgun (WGS) entry which is preliminary data.</text>
</comment>
<dbReference type="GO" id="GO:0030488">
    <property type="term" value="P:tRNA methylation"/>
    <property type="evidence" value="ECO:0007669"/>
    <property type="project" value="UniProtKB-UniRule"/>
</dbReference>
<feature type="binding site" evidence="14">
    <location>
        <begin position="247"/>
        <end position="249"/>
    </location>
    <ligand>
        <name>S-adenosyl-L-methionine</name>
        <dbReference type="ChEBI" id="CHEBI:59789"/>
    </ligand>
</feature>
<evidence type="ECO:0000313" key="17">
    <source>
        <dbReference type="EMBL" id="GLK53064.1"/>
    </source>
</evidence>
<comment type="function">
    <text evidence="14">Specifically methylates position 2 of adenine 2503 in 23S rRNA and position 2 of adenine 37 in tRNAs. m2A2503 modification seems to play a crucial role in the proofreading step occurring at the peptidyl transferase center and thus would serve to optimize ribosomal fidelity.</text>
</comment>
<dbReference type="FunFam" id="3.20.20.70:FF:000014">
    <property type="entry name" value="Probable dual-specificity RNA methyltransferase RlmN"/>
    <property type="match status" value="1"/>
</dbReference>
<dbReference type="Pfam" id="PF21016">
    <property type="entry name" value="RlmN_N"/>
    <property type="match status" value="1"/>
</dbReference>
<dbReference type="CDD" id="cd01335">
    <property type="entry name" value="Radical_SAM"/>
    <property type="match status" value="1"/>
</dbReference>
<dbReference type="InterPro" id="IPR004383">
    <property type="entry name" value="rRNA_lsu_MTrfase_RlmN/Cfr"/>
</dbReference>
<dbReference type="PANTHER" id="PTHR30544:SF5">
    <property type="entry name" value="RADICAL SAM CORE DOMAIN-CONTAINING PROTEIN"/>
    <property type="match status" value="1"/>
</dbReference>
<dbReference type="PROSITE" id="PS51918">
    <property type="entry name" value="RADICAL_SAM"/>
    <property type="match status" value="1"/>
</dbReference>
<evidence type="ECO:0000256" key="5">
    <source>
        <dbReference type="ARBA" id="ARBA00022552"/>
    </source>
</evidence>
<dbReference type="RefSeq" id="WP_271187424.1">
    <property type="nucleotide sequence ID" value="NZ_BSFE01000008.1"/>
</dbReference>
<keyword evidence="5 14" id="KW-0698">rRNA processing</keyword>
<evidence type="ECO:0000256" key="10">
    <source>
        <dbReference type="ARBA" id="ARBA00022723"/>
    </source>
</evidence>
<evidence type="ECO:0000256" key="11">
    <source>
        <dbReference type="ARBA" id="ARBA00023004"/>
    </source>
</evidence>
<comment type="caution">
    <text evidence="14">Lacks conserved residue(s) required for the propagation of feature annotation.</text>
</comment>
<dbReference type="Pfam" id="PF04055">
    <property type="entry name" value="Radical_SAM"/>
    <property type="match status" value="1"/>
</dbReference>
<feature type="active site" description="Proton acceptor" evidence="14">
    <location>
        <position position="117"/>
    </location>
</feature>
<dbReference type="SFLD" id="SFLDS00029">
    <property type="entry name" value="Radical_SAM"/>
    <property type="match status" value="1"/>
</dbReference>
<feature type="binding site" evidence="14">
    <location>
        <begin position="193"/>
        <end position="194"/>
    </location>
    <ligand>
        <name>S-adenosyl-L-methionine</name>
        <dbReference type="ChEBI" id="CHEBI:59789"/>
    </ligand>
</feature>
<keyword evidence="11 14" id="KW-0408">Iron</keyword>
<dbReference type="GO" id="GO:0005737">
    <property type="term" value="C:cytoplasm"/>
    <property type="evidence" value="ECO:0007669"/>
    <property type="project" value="UniProtKB-SubCell"/>
</dbReference>
<feature type="binding site" evidence="14">
    <location>
        <position position="324"/>
    </location>
    <ligand>
        <name>S-adenosyl-L-methionine</name>
        <dbReference type="ChEBI" id="CHEBI:59789"/>
    </ligand>
</feature>
<comment type="subcellular location">
    <subcellularLocation>
        <location evidence="1 14">Cytoplasm</location>
    </subcellularLocation>
</comment>
<feature type="binding site" evidence="14">
    <location>
        <position position="225"/>
    </location>
    <ligand>
        <name>S-adenosyl-L-methionine</name>
        <dbReference type="ChEBI" id="CHEBI:59789"/>
    </ligand>
</feature>
<dbReference type="SFLD" id="SFLDG01062">
    <property type="entry name" value="methyltransferase_(Class_A)"/>
    <property type="match status" value="1"/>
</dbReference>
<evidence type="ECO:0000256" key="6">
    <source>
        <dbReference type="ARBA" id="ARBA00022603"/>
    </source>
</evidence>
<reference evidence="17" key="2">
    <citation type="submission" date="2023-01" db="EMBL/GenBank/DDBJ databases">
        <authorList>
            <person name="Sun Q."/>
            <person name="Evtushenko L."/>
        </authorList>
    </citation>
    <scope>NUCLEOTIDE SEQUENCE</scope>
    <source>
        <strain evidence="17">VKM B-1513</strain>
    </source>
</reference>
<dbReference type="Gene3D" id="1.10.150.530">
    <property type="match status" value="1"/>
</dbReference>
<dbReference type="GO" id="GO:0019843">
    <property type="term" value="F:rRNA binding"/>
    <property type="evidence" value="ECO:0007669"/>
    <property type="project" value="UniProtKB-UniRule"/>
</dbReference>
<evidence type="ECO:0000256" key="14">
    <source>
        <dbReference type="HAMAP-Rule" id="MF_01849"/>
    </source>
</evidence>
<keyword evidence="8 14" id="KW-0949">S-adenosyl-L-methionine</keyword>
<dbReference type="InterPro" id="IPR040072">
    <property type="entry name" value="Methyltransferase_A"/>
</dbReference>
<dbReference type="GO" id="GO:0051539">
    <property type="term" value="F:4 iron, 4 sulfur cluster binding"/>
    <property type="evidence" value="ECO:0007669"/>
    <property type="project" value="UniProtKB-UniRule"/>
</dbReference>
<dbReference type="InterPro" id="IPR007197">
    <property type="entry name" value="rSAM"/>
</dbReference>
<keyword evidence="7 14" id="KW-0808">Transferase</keyword>
<reference evidence="17" key="1">
    <citation type="journal article" date="2014" name="Int. J. Syst. Evol. Microbiol.">
        <title>Complete genome sequence of Corynebacterium casei LMG S-19264T (=DSM 44701T), isolated from a smear-ripened cheese.</title>
        <authorList>
            <consortium name="US DOE Joint Genome Institute (JGI-PGF)"/>
            <person name="Walter F."/>
            <person name="Albersmeier A."/>
            <person name="Kalinowski J."/>
            <person name="Ruckert C."/>
        </authorList>
    </citation>
    <scope>NUCLEOTIDE SEQUENCE</scope>
    <source>
        <strain evidence="17">VKM B-1513</strain>
    </source>
</reference>
<dbReference type="SFLD" id="SFLDF00275">
    <property type="entry name" value="adenosine_C2_methyltransferase"/>
    <property type="match status" value="1"/>
</dbReference>
<feature type="binding site" evidence="14">
    <location>
        <position position="142"/>
    </location>
    <ligand>
        <name>[4Fe-4S] cluster</name>
        <dbReference type="ChEBI" id="CHEBI:49883"/>
        <note>4Fe-4S-S-AdoMet</note>
    </ligand>
</feature>
<dbReference type="PIRSF" id="PIRSF006004">
    <property type="entry name" value="CHP00048"/>
    <property type="match status" value="1"/>
</dbReference>
<dbReference type="EC" id="2.1.1.192" evidence="14"/>
<evidence type="ECO:0000313" key="18">
    <source>
        <dbReference type="Proteomes" id="UP001143486"/>
    </source>
</evidence>
<keyword evidence="4 14" id="KW-0963">Cytoplasm</keyword>
<dbReference type="Proteomes" id="UP001143486">
    <property type="component" value="Unassembled WGS sequence"/>
</dbReference>
<feature type="binding site" evidence="14">
    <location>
        <position position="138"/>
    </location>
    <ligand>
        <name>[4Fe-4S] cluster</name>
        <dbReference type="ChEBI" id="CHEBI:49883"/>
        <note>4Fe-4S-S-AdoMet</note>
    </ligand>
</feature>
<dbReference type="InterPro" id="IPR013785">
    <property type="entry name" value="Aldolase_TIM"/>
</dbReference>
<comment type="miscellaneous">
    <text evidence="14">Reaction proceeds by a ping-pong mechanism involving intermediate methylation of a conserved cysteine residue.</text>
</comment>
<keyword evidence="3 14" id="KW-0004">4Fe-4S</keyword>
<dbReference type="HAMAP" id="MF_01849">
    <property type="entry name" value="RNA_methyltr_RlmN"/>
    <property type="match status" value="1"/>
</dbReference>
<dbReference type="GO" id="GO:0070475">
    <property type="term" value="P:rRNA base methylation"/>
    <property type="evidence" value="ECO:0007669"/>
    <property type="project" value="UniProtKB-UniRule"/>
</dbReference>
<evidence type="ECO:0000256" key="1">
    <source>
        <dbReference type="ARBA" id="ARBA00004496"/>
    </source>
</evidence>
<feature type="region of interest" description="Disordered" evidence="15">
    <location>
        <begin position="1"/>
        <end position="25"/>
    </location>
</feature>
<dbReference type="GO" id="GO:0002935">
    <property type="term" value="F:tRNA (adenine(37)-C2)-methyltransferase activity"/>
    <property type="evidence" value="ECO:0007669"/>
    <property type="project" value="UniProtKB-UniRule"/>
</dbReference>
<comment type="catalytic activity">
    <reaction evidence="14">
        <text>adenosine(2503) in 23S rRNA + 2 reduced [2Fe-2S]-[ferredoxin] + 2 S-adenosyl-L-methionine = 2-methyladenosine(2503) in 23S rRNA + 5'-deoxyadenosine + L-methionine + 2 oxidized [2Fe-2S]-[ferredoxin] + S-adenosyl-L-homocysteine</text>
        <dbReference type="Rhea" id="RHEA:42916"/>
        <dbReference type="Rhea" id="RHEA-COMP:10000"/>
        <dbReference type="Rhea" id="RHEA-COMP:10001"/>
        <dbReference type="Rhea" id="RHEA-COMP:10152"/>
        <dbReference type="Rhea" id="RHEA-COMP:10282"/>
        <dbReference type="ChEBI" id="CHEBI:17319"/>
        <dbReference type="ChEBI" id="CHEBI:33737"/>
        <dbReference type="ChEBI" id="CHEBI:33738"/>
        <dbReference type="ChEBI" id="CHEBI:57844"/>
        <dbReference type="ChEBI" id="CHEBI:57856"/>
        <dbReference type="ChEBI" id="CHEBI:59789"/>
        <dbReference type="ChEBI" id="CHEBI:74411"/>
        <dbReference type="ChEBI" id="CHEBI:74497"/>
        <dbReference type="EC" id="2.1.1.192"/>
    </reaction>
</comment>
<comment type="catalytic activity">
    <reaction evidence="14">
        <text>adenosine(37) in tRNA + 2 reduced [2Fe-2S]-[ferredoxin] + 2 S-adenosyl-L-methionine = 2-methyladenosine(37) in tRNA + 5'-deoxyadenosine + L-methionine + 2 oxidized [2Fe-2S]-[ferredoxin] + S-adenosyl-L-homocysteine</text>
        <dbReference type="Rhea" id="RHEA:43332"/>
        <dbReference type="Rhea" id="RHEA-COMP:10000"/>
        <dbReference type="Rhea" id="RHEA-COMP:10001"/>
        <dbReference type="Rhea" id="RHEA-COMP:10162"/>
        <dbReference type="Rhea" id="RHEA-COMP:10485"/>
        <dbReference type="ChEBI" id="CHEBI:17319"/>
        <dbReference type="ChEBI" id="CHEBI:33737"/>
        <dbReference type="ChEBI" id="CHEBI:33738"/>
        <dbReference type="ChEBI" id="CHEBI:57844"/>
        <dbReference type="ChEBI" id="CHEBI:57856"/>
        <dbReference type="ChEBI" id="CHEBI:59789"/>
        <dbReference type="ChEBI" id="CHEBI:74411"/>
        <dbReference type="ChEBI" id="CHEBI:74497"/>
        <dbReference type="EC" id="2.1.1.192"/>
    </reaction>
</comment>
<gene>
    <name evidence="14 17" type="primary">rlmN</name>
    <name evidence="17" type="ORF">GCM10017621_25720</name>
</gene>
<evidence type="ECO:0000256" key="3">
    <source>
        <dbReference type="ARBA" id="ARBA00022485"/>
    </source>
</evidence>
<keyword evidence="13 14" id="KW-1015">Disulfide bond</keyword>
<evidence type="ECO:0000256" key="9">
    <source>
        <dbReference type="ARBA" id="ARBA00022694"/>
    </source>
</evidence>
<evidence type="ECO:0000256" key="8">
    <source>
        <dbReference type="ARBA" id="ARBA00022691"/>
    </source>
</evidence>
<feature type="active site" description="S-methylcysteine intermediate" evidence="14">
    <location>
        <position position="367"/>
    </location>
</feature>
<evidence type="ECO:0000259" key="16">
    <source>
        <dbReference type="PROSITE" id="PS51918"/>
    </source>
</evidence>
<keyword evidence="18" id="KW-1185">Reference proteome</keyword>
<dbReference type="PANTHER" id="PTHR30544">
    <property type="entry name" value="23S RRNA METHYLTRANSFERASE"/>
    <property type="match status" value="1"/>
</dbReference>
<accession>A0A9W6IPR6</accession>
<keyword evidence="9 14" id="KW-0819">tRNA processing</keyword>
<keyword evidence="10 14" id="KW-0479">Metal-binding</keyword>
<dbReference type="GO" id="GO:0000049">
    <property type="term" value="F:tRNA binding"/>
    <property type="evidence" value="ECO:0007669"/>
    <property type="project" value="UniProtKB-UniRule"/>
</dbReference>
<name>A0A9W6IPR6_9PROT</name>
<dbReference type="InterPro" id="IPR048641">
    <property type="entry name" value="RlmN_N"/>
</dbReference>
<comment type="cofactor">
    <cofactor evidence="14">
        <name>[4Fe-4S] cluster</name>
        <dbReference type="ChEBI" id="CHEBI:49883"/>
    </cofactor>
    <text evidence="14">Binds 1 [4Fe-4S] cluster. The cluster is coordinated with 3 cysteines and an exchangeable S-adenosyl-L-methionine.</text>
</comment>
<evidence type="ECO:0000256" key="13">
    <source>
        <dbReference type="ARBA" id="ARBA00023157"/>
    </source>
</evidence>
<evidence type="ECO:0000256" key="7">
    <source>
        <dbReference type="ARBA" id="ARBA00022679"/>
    </source>
</evidence>
<evidence type="ECO:0000256" key="2">
    <source>
        <dbReference type="ARBA" id="ARBA00007544"/>
    </source>
</evidence>
<evidence type="ECO:0000256" key="4">
    <source>
        <dbReference type="ARBA" id="ARBA00022490"/>
    </source>
</evidence>
<dbReference type="GO" id="GO:0070040">
    <property type="term" value="F:rRNA (adenine(2503)-C2-)-methyltransferase activity"/>
    <property type="evidence" value="ECO:0007669"/>
    <property type="project" value="UniProtKB-UniRule"/>
</dbReference>
<comment type="similarity">
    <text evidence="2 14">Belongs to the radical SAM superfamily. RlmN family.</text>
</comment>
<organism evidence="17 18">
    <name type="scientific">Maricaulis virginensis</name>
    <dbReference type="NCBI Taxonomy" id="144022"/>
    <lineage>
        <taxon>Bacteria</taxon>
        <taxon>Pseudomonadati</taxon>
        <taxon>Pseudomonadota</taxon>
        <taxon>Alphaproteobacteria</taxon>
        <taxon>Maricaulales</taxon>
        <taxon>Maricaulaceae</taxon>
        <taxon>Maricaulis</taxon>
    </lineage>
</organism>
<feature type="domain" description="Radical SAM core" evidence="16">
    <location>
        <begin position="124"/>
        <end position="362"/>
    </location>
</feature>
<keyword evidence="12 14" id="KW-0411">Iron-sulfur</keyword>
<dbReference type="GO" id="GO:0046872">
    <property type="term" value="F:metal ion binding"/>
    <property type="evidence" value="ECO:0007669"/>
    <property type="project" value="UniProtKB-KW"/>
</dbReference>
<protein>
    <recommendedName>
        <fullName evidence="14">Dual-specificity RNA methyltransferase RlmN</fullName>
        <ecNumber evidence="14">2.1.1.192</ecNumber>
    </recommendedName>
    <alternativeName>
        <fullName evidence="14">23S rRNA (adenine(2503)-C(2))-methyltransferase</fullName>
    </alternativeName>
    <alternativeName>
        <fullName evidence="14">23S rRNA m2A2503 methyltransferase</fullName>
    </alternativeName>
    <alternativeName>
        <fullName evidence="14">Ribosomal RNA large subunit methyltransferase N</fullName>
    </alternativeName>
    <alternativeName>
        <fullName evidence="14">tRNA (adenine(37)-C(2))-methyltransferase</fullName>
    </alternativeName>
    <alternativeName>
        <fullName evidence="14">tRNA m2A37 methyltransferase</fullName>
    </alternativeName>
</protein>
<keyword evidence="6 14" id="KW-0489">Methyltransferase</keyword>
<sequence>MNLQTSHSLDLSAARRPAAPPGPLSLAGLTRTQLRDALIERAGVDEKKARMRADQLWRWIYHYGVTSFDEMTNVSKDLRAVLAREFTLHRPEIVERLVSVDGTRKYLIRLAPGVECETVFIPDVARSGALCVSSQVGCTLNCTFCHTGTQALVRNLTAAEIAAQVMIARDDLAEWPTSNENRKITNIVFMGMGEPLYNLDHVSDAIDIISDGDGMAIGRRRTTVSTSGVVPKIQELGERTGTMLAISLHATNDDLRNELVPLNRKYPLAQLMDAIRAYPGLGNSKRVTFEYVMLKGVNDSLAEARALVKLLKGVPAKINLIPFNPWPNSPYECSDWDRIEAFADVVNRAGYASPIRTPRGRDIFAACGQLRSESEKLRASVLKKQRLAGEA</sequence>
<proteinExistence type="inferred from homology"/>
<dbReference type="InterPro" id="IPR058240">
    <property type="entry name" value="rSAM_sf"/>
</dbReference>
<dbReference type="Gene3D" id="3.20.20.70">
    <property type="entry name" value="Aldolase class I"/>
    <property type="match status" value="1"/>
</dbReference>
<dbReference type="NCBIfam" id="TIGR00048">
    <property type="entry name" value="rRNA_mod_RlmN"/>
    <property type="match status" value="1"/>
</dbReference>
<dbReference type="EMBL" id="BSFE01000008">
    <property type="protein sequence ID" value="GLK53064.1"/>
    <property type="molecule type" value="Genomic_DNA"/>
</dbReference>
<evidence type="ECO:0000256" key="15">
    <source>
        <dbReference type="SAM" id="MobiDB-lite"/>
    </source>
</evidence>
<dbReference type="InterPro" id="IPR027492">
    <property type="entry name" value="RNA_MTrfase_RlmN"/>
</dbReference>